<dbReference type="InterPro" id="IPR017853">
    <property type="entry name" value="GH"/>
</dbReference>
<protein>
    <submittedName>
        <fullName evidence="5">Glycoside hydrolase family 25 protein</fullName>
    </submittedName>
</protein>
<evidence type="ECO:0000256" key="4">
    <source>
        <dbReference type="SAM" id="MobiDB-lite"/>
    </source>
</evidence>
<dbReference type="CDD" id="cd06524">
    <property type="entry name" value="GH25_YegX-like"/>
    <property type="match status" value="1"/>
</dbReference>
<evidence type="ECO:0000256" key="2">
    <source>
        <dbReference type="ARBA" id="ARBA00022801"/>
    </source>
</evidence>
<name>A0ABS3CHC3_9BACT</name>
<organism evidence="5 6">
    <name type="scientific">Algoriphagus pacificus</name>
    <dbReference type="NCBI Taxonomy" id="2811234"/>
    <lineage>
        <taxon>Bacteria</taxon>
        <taxon>Pseudomonadati</taxon>
        <taxon>Bacteroidota</taxon>
        <taxon>Cytophagia</taxon>
        <taxon>Cytophagales</taxon>
        <taxon>Cyclobacteriaceae</taxon>
        <taxon>Algoriphagus</taxon>
    </lineage>
</organism>
<evidence type="ECO:0000256" key="1">
    <source>
        <dbReference type="ARBA" id="ARBA00010646"/>
    </source>
</evidence>
<comment type="similarity">
    <text evidence="1">Belongs to the glycosyl hydrolase 25 family.</text>
</comment>
<evidence type="ECO:0000256" key="3">
    <source>
        <dbReference type="ARBA" id="ARBA00023295"/>
    </source>
</evidence>
<dbReference type="Proteomes" id="UP000664480">
    <property type="component" value="Unassembled WGS sequence"/>
</dbReference>
<dbReference type="PROSITE" id="PS51257">
    <property type="entry name" value="PROKAR_LIPOPROTEIN"/>
    <property type="match status" value="1"/>
</dbReference>
<keyword evidence="3" id="KW-0326">Glycosidase</keyword>
<dbReference type="Pfam" id="PF01183">
    <property type="entry name" value="Glyco_hydro_25"/>
    <property type="match status" value="1"/>
</dbReference>
<evidence type="ECO:0000313" key="5">
    <source>
        <dbReference type="EMBL" id="MBN7816492.1"/>
    </source>
</evidence>
<comment type="caution">
    <text evidence="5">The sequence shown here is derived from an EMBL/GenBank/DDBJ whole genome shotgun (WGS) entry which is preliminary data.</text>
</comment>
<dbReference type="RefSeq" id="WP_206587169.1">
    <property type="nucleotide sequence ID" value="NZ_JAFKCU010000003.1"/>
</dbReference>
<evidence type="ECO:0000313" key="6">
    <source>
        <dbReference type="Proteomes" id="UP000664480"/>
    </source>
</evidence>
<dbReference type="SMART" id="SM00641">
    <property type="entry name" value="Glyco_25"/>
    <property type="match status" value="1"/>
</dbReference>
<sequence>MSKPISFFLLAFLLLSSCKQENKSDLNQNEESEPTTQPIKPPSQILGIDVSHFQGEINWQEIKDAQITFVYDKATEGETYLDPEYLANKAGAHQNNLAHGSYHFYISDDDPITQAEFFLKSIDYGPGDMPPVLDLESGGIKGSVDQGTFQEDVLQWLKHVESNLEVKPIIYTNPTFGDAYLTDSVFADYQLWIAEYGVDSPTPPKIWEQSGWLIWQRSERGAIEGAIGQVDHDLYNPQKPFEVIKK</sequence>
<dbReference type="InterPro" id="IPR018077">
    <property type="entry name" value="Glyco_hydro_fam25_subgr"/>
</dbReference>
<dbReference type="PANTHER" id="PTHR34135:SF2">
    <property type="entry name" value="LYSOZYME"/>
    <property type="match status" value="1"/>
</dbReference>
<keyword evidence="2 5" id="KW-0378">Hydrolase</keyword>
<accession>A0ABS3CHC3</accession>
<gene>
    <name evidence="5" type="ORF">J0A69_13680</name>
</gene>
<feature type="region of interest" description="Disordered" evidence="4">
    <location>
        <begin position="24"/>
        <end position="43"/>
    </location>
</feature>
<dbReference type="PROSITE" id="PS51904">
    <property type="entry name" value="GLYCOSYL_HYDROL_F25_2"/>
    <property type="match status" value="1"/>
</dbReference>
<dbReference type="InterPro" id="IPR002053">
    <property type="entry name" value="Glyco_hydro_25"/>
</dbReference>
<reference evidence="5 6" key="1">
    <citation type="submission" date="2021-03" db="EMBL/GenBank/DDBJ databases">
        <title>novel species isolated from a fishpond in China.</title>
        <authorList>
            <person name="Lu H."/>
            <person name="Cai Z."/>
        </authorList>
    </citation>
    <scope>NUCLEOTIDE SEQUENCE [LARGE SCALE GENOMIC DNA]</scope>
    <source>
        <strain evidence="5 6">YJ13C</strain>
    </source>
</reference>
<dbReference type="SUPFAM" id="SSF51445">
    <property type="entry name" value="(Trans)glycosidases"/>
    <property type="match status" value="1"/>
</dbReference>
<proteinExistence type="inferred from homology"/>
<dbReference type="Gene3D" id="3.20.20.80">
    <property type="entry name" value="Glycosidases"/>
    <property type="match status" value="1"/>
</dbReference>
<dbReference type="GO" id="GO:0016787">
    <property type="term" value="F:hydrolase activity"/>
    <property type="evidence" value="ECO:0007669"/>
    <property type="project" value="UniProtKB-KW"/>
</dbReference>
<dbReference type="EMBL" id="JAFKCU010000003">
    <property type="protein sequence ID" value="MBN7816492.1"/>
    <property type="molecule type" value="Genomic_DNA"/>
</dbReference>
<dbReference type="PANTHER" id="PTHR34135">
    <property type="entry name" value="LYSOZYME"/>
    <property type="match status" value="1"/>
</dbReference>
<keyword evidence="6" id="KW-1185">Reference proteome</keyword>